<name>A0ABS5BN70_9BACT</name>
<accession>A0ABS5BN70</accession>
<sequence length="68" mass="7033">MSELHLSRVRSGSGSAWAARPRVSAIVRRGSIAVFAPLSTARGGGIYALDSVVGVRDSKVNHDKANGG</sequence>
<organism evidence="1 2">
    <name type="scientific">Gemmata palustris</name>
    <dbReference type="NCBI Taxonomy" id="2822762"/>
    <lineage>
        <taxon>Bacteria</taxon>
        <taxon>Pseudomonadati</taxon>
        <taxon>Planctomycetota</taxon>
        <taxon>Planctomycetia</taxon>
        <taxon>Gemmatales</taxon>
        <taxon>Gemmataceae</taxon>
        <taxon>Gemmata</taxon>
    </lineage>
</organism>
<dbReference type="EMBL" id="JAGKQQ010000001">
    <property type="protein sequence ID" value="MBP3954755.1"/>
    <property type="molecule type" value="Genomic_DNA"/>
</dbReference>
<protein>
    <submittedName>
        <fullName evidence="1">Uncharacterized protein</fullName>
    </submittedName>
</protein>
<dbReference type="RefSeq" id="WP_210652871.1">
    <property type="nucleotide sequence ID" value="NZ_JAGKQQ010000001.1"/>
</dbReference>
<keyword evidence="2" id="KW-1185">Reference proteome</keyword>
<gene>
    <name evidence="1" type="ORF">J8F10_05585</name>
</gene>
<dbReference type="Proteomes" id="UP000676565">
    <property type="component" value="Unassembled WGS sequence"/>
</dbReference>
<evidence type="ECO:0000313" key="2">
    <source>
        <dbReference type="Proteomes" id="UP000676565"/>
    </source>
</evidence>
<proteinExistence type="predicted"/>
<evidence type="ECO:0000313" key="1">
    <source>
        <dbReference type="EMBL" id="MBP3954755.1"/>
    </source>
</evidence>
<comment type="caution">
    <text evidence="1">The sequence shown here is derived from an EMBL/GenBank/DDBJ whole genome shotgun (WGS) entry which is preliminary data.</text>
</comment>
<reference evidence="1 2" key="1">
    <citation type="submission" date="2021-04" db="EMBL/GenBank/DDBJ databases">
        <authorList>
            <person name="Ivanova A."/>
        </authorList>
    </citation>
    <scope>NUCLEOTIDE SEQUENCE [LARGE SCALE GENOMIC DNA]</scope>
    <source>
        <strain evidence="1 2">G18</strain>
    </source>
</reference>